<dbReference type="InterPro" id="IPR041522">
    <property type="entry name" value="CdaR_GGDEF"/>
</dbReference>
<evidence type="ECO:0000313" key="5">
    <source>
        <dbReference type="Proteomes" id="UP000198403"/>
    </source>
</evidence>
<sequence length="517" mass="54353">MSRPRGSALPGTLPITLAELVRIAPLAAGEVLHLADPARPVEQVVVAETIDRLRRSSPHSLVVLHADAAAGGWSLAAALHLAWERNASAVVVARSVAGPSSAALAQRLNMTLVVIDEQPVEVALQLAGQVSAPDAARALRQALFAERLAEESSTRAVLSALNGELDPVPVALVVGDAVLAGRAAALVESPDAEQVEVDVKGPGERPWAQLVAAVPARVPGAARQVEALLRLARPALLASLAQARLNSAQRAAHEQAGFGLLRQLVGEPPSTDRVGAEIEAPPWTIDLGWHVDGFNRAVWLAPLRPVGPPPEQLTELVRAAWLRARPTWPLVAEDDGWISWCSTSDADDVTVLRPTLTGFRETAAAHGLVIGVGRPVRGVAGLMRSVAEARLAAHVARDSGPGAVQWFDQVGPPAALAWLPTAEIAQVADLCLQDLMAAKDRSTLVDTVLAVLDCGGSLSQASQRLGVHRNTVLTRVARARQLGLDFEDPGQRLSLHVLCHALASLADDQGRTGNETA</sequence>
<dbReference type="Proteomes" id="UP000198403">
    <property type="component" value="Unassembled WGS sequence"/>
</dbReference>
<dbReference type="RefSeq" id="WP_089338803.1">
    <property type="nucleotide sequence ID" value="NZ_FZNO01000039.1"/>
</dbReference>
<dbReference type="Gene3D" id="1.10.10.2840">
    <property type="entry name" value="PucR C-terminal helix-turn-helix domain"/>
    <property type="match status" value="1"/>
</dbReference>
<protein>
    <submittedName>
        <fullName evidence="4">PucR C-terminal helix-turn-helix domain-containing protein</fullName>
    </submittedName>
</protein>
<proteinExistence type="inferred from homology"/>
<dbReference type="AlphaFoldDB" id="A0A239A8A1"/>
<feature type="domain" description="PucR C-terminal helix-turn-helix" evidence="2">
    <location>
        <begin position="444"/>
        <end position="500"/>
    </location>
</feature>
<dbReference type="PANTHER" id="PTHR33744:SF1">
    <property type="entry name" value="DNA-BINDING TRANSCRIPTIONAL ACTIVATOR ADER"/>
    <property type="match status" value="1"/>
</dbReference>
<dbReference type="OrthoDB" id="3663486at2"/>
<comment type="similarity">
    <text evidence="1">Belongs to the CdaR family.</text>
</comment>
<evidence type="ECO:0000259" key="3">
    <source>
        <dbReference type="Pfam" id="PF17853"/>
    </source>
</evidence>
<dbReference type="EMBL" id="FZNO01000039">
    <property type="protein sequence ID" value="SNR91800.1"/>
    <property type="molecule type" value="Genomic_DNA"/>
</dbReference>
<dbReference type="Pfam" id="PF17853">
    <property type="entry name" value="GGDEF_2"/>
    <property type="match status" value="1"/>
</dbReference>
<dbReference type="InterPro" id="IPR025736">
    <property type="entry name" value="PucR_C-HTH_dom"/>
</dbReference>
<accession>A0A239A8A1</accession>
<evidence type="ECO:0000259" key="2">
    <source>
        <dbReference type="Pfam" id="PF13556"/>
    </source>
</evidence>
<evidence type="ECO:0000313" key="4">
    <source>
        <dbReference type="EMBL" id="SNR91800.1"/>
    </source>
</evidence>
<dbReference type="InterPro" id="IPR042070">
    <property type="entry name" value="PucR_C-HTH_sf"/>
</dbReference>
<dbReference type="PANTHER" id="PTHR33744">
    <property type="entry name" value="CARBOHYDRATE DIACID REGULATOR"/>
    <property type="match status" value="1"/>
</dbReference>
<dbReference type="InterPro" id="IPR051448">
    <property type="entry name" value="CdaR-like_regulators"/>
</dbReference>
<organism evidence="4 5">
    <name type="scientific">Blastococcus mobilis</name>
    <dbReference type="NCBI Taxonomy" id="1938746"/>
    <lineage>
        <taxon>Bacteria</taxon>
        <taxon>Bacillati</taxon>
        <taxon>Actinomycetota</taxon>
        <taxon>Actinomycetes</taxon>
        <taxon>Geodermatophilales</taxon>
        <taxon>Geodermatophilaceae</taxon>
        <taxon>Blastococcus</taxon>
    </lineage>
</organism>
<dbReference type="Pfam" id="PF13556">
    <property type="entry name" value="HTH_30"/>
    <property type="match status" value="1"/>
</dbReference>
<gene>
    <name evidence="4" type="ORF">SAMN06272737_13917</name>
</gene>
<name>A0A239A8A1_9ACTN</name>
<keyword evidence="5" id="KW-1185">Reference proteome</keyword>
<feature type="domain" description="CdaR GGDEF-like" evidence="3">
    <location>
        <begin position="287"/>
        <end position="395"/>
    </location>
</feature>
<reference evidence="4 5" key="1">
    <citation type="submission" date="2017-06" db="EMBL/GenBank/DDBJ databases">
        <authorList>
            <person name="Kim H.J."/>
            <person name="Triplett B.A."/>
        </authorList>
    </citation>
    <scope>NUCLEOTIDE SEQUENCE [LARGE SCALE GENOMIC DNA]</scope>
    <source>
        <strain evidence="4 5">DSM 44272</strain>
    </source>
</reference>
<evidence type="ECO:0000256" key="1">
    <source>
        <dbReference type="ARBA" id="ARBA00006754"/>
    </source>
</evidence>